<sequence>MRDFLENYELYEEYLLLEGYTLNNEHYTDYSEFRSQRFEYFCPKERSNRPFELEFPNSILNTLKSRVSPNMFNHEYNTIPEENFIDEKLDYTFWILGNCQSCNKHKIHFLLNVFSNKPISNIRDNIRNIRLDKRHENNFPNTNIYIRKIGCSDIKKVEVDKAISKHFDRESNNWLFKAKSLLKLRMGIGAFAYFRRIIEKELINIINEIKELPDSESNEIQKLLDKYHANKTTSTIYENIYAYLPNSLKELGENPIKLLYKQTSGGLHSISEEECLKRANSIEIILEFTIRKIQEEKSEIKSMKDAIKKLKS</sequence>
<gene>
    <name evidence="1" type="ORF">H2O64_09215</name>
</gene>
<dbReference type="EMBL" id="JACGWS010000005">
    <property type="protein sequence ID" value="MBC8754848.1"/>
    <property type="molecule type" value="Genomic_DNA"/>
</dbReference>
<dbReference type="RefSeq" id="WP_187561903.1">
    <property type="nucleotide sequence ID" value="NZ_JACGWS010000005.1"/>
</dbReference>
<accession>A0ABR7Q8H7</accession>
<protein>
    <submittedName>
        <fullName evidence="1">Uncharacterized protein</fullName>
    </submittedName>
</protein>
<comment type="caution">
    <text evidence="1">The sequence shown here is derived from an EMBL/GenBank/DDBJ whole genome shotgun (WGS) entry which is preliminary data.</text>
</comment>
<name>A0ABR7Q8H7_9FLAO</name>
<dbReference type="Proteomes" id="UP000619238">
    <property type="component" value="Unassembled WGS sequence"/>
</dbReference>
<evidence type="ECO:0000313" key="2">
    <source>
        <dbReference type="Proteomes" id="UP000619238"/>
    </source>
</evidence>
<organism evidence="1 2">
    <name type="scientific">Kordia aestuariivivens</name>
    <dbReference type="NCBI Taxonomy" id="2759037"/>
    <lineage>
        <taxon>Bacteria</taxon>
        <taxon>Pseudomonadati</taxon>
        <taxon>Bacteroidota</taxon>
        <taxon>Flavobacteriia</taxon>
        <taxon>Flavobacteriales</taxon>
        <taxon>Flavobacteriaceae</taxon>
        <taxon>Kordia</taxon>
    </lineage>
</organism>
<evidence type="ECO:0000313" key="1">
    <source>
        <dbReference type="EMBL" id="MBC8754848.1"/>
    </source>
</evidence>
<reference evidence="1 2" key="1">
    <citation type="submission" date="2020-07" db="EMBL/GenBank/DDBJ databases">
        <title>Description of Kordia aestuariivivens sp. nov., isolated from a tidal flat.</title>
        <authorList>
            <person name="Park S."/>
            <person name="Yoon J.-H."/>
        </authorList>
    </citation>
    <scope>NUCLEOTIDE SEQUENCE [LARGE SCALE GENOMIC DNA]</scope>
    <source>
        <strain evidence="1 2">YSTF-M3</strain>
    </source>
</reference>
<proteinExistence type="predicted"/>
<keyword evidence="2" id="KW-1185">Reference proteome</keyword>